<feature type="region of interest" description="Disordered" evidence="5">
    <location>
        <begin position="244"/>
        <end position="264"/>
    </location>
</feature>
<dbReference type="InterPro" id="IPR036188">
    <property type="entry name" value="FAD/NAD-bd_sf"/>
</dbReference>
<accession>A0ABQ0M5E7</accession>
<dbReference type="Gene3D" id="3.50.50.60">
    <property type="entry name" value="FAD/NAD(P)-binding domain"/>
    <property type="match status" value="1"/>
</dbReference>
<dbReference type="SUPFAM" id="SSF51905">
    <property type="entry name" value="FAD/NAD(P)-binding domain"/>
    <property type="match status" value="1"/>
</dbReference>
<keyword evidence="2" id="KW-0560">Oxidoreductase</keyword>
<evidence type="ECO:0000256" key="1">
    <source>
        <dbReference type="ARBA" id="ARBA00005706"/>
    </source>
</evidence>
<comment type="catalytic activity">
    <reaction evidence="4">
        <text>melleolide F + FADH2 + chloride + O2 = 6'-chloromelleolide F + FAD + 2 H2O + H(+)</text>
        <dbReference type="Rhea" id="RHEA:67160"/>
        <dbReference type="ChEBI" id="CHEBI:15377"/>
        <dbReference type="ChEBI" id="CHEBI:15378"/>
        <dbReference type="ChEBI" id="CHEBI:15379"/>
        <dbReference type="ChEBI" id="CHEBI:17996"/>
        <dbReference type="ChEBI" id="CHEBI:57692"/>
        <dbReference type="ChEBI" id="CHEBI:58307"/>
        <dbReference type="ChEBI" id="CHEBI:167712"/>
        <dbReference type="ChEBI" id="CHEBI:167713"/>
    </reaction>
    <physiologicalReaction direction="left-to-right" evidence="4">
        <dbReference type="Rhea" id="RHEA:67161"/>
    </physiologicalReaction>
</comment>
<dbReference type="PANTHER" id="PTHR43747">
    <property type="entry name" value="FAD-BINDING PROTEIN"/>
    <property type="match status" value="1"/>
</dbReference>
<keyword evidence="3" id="KW-0503">Monooxygenase</keyword>
<dbReference type="Proteomes" id="UP000815677">
    <property type="component" value="Unassembled WGS sequence"/>
</dbReference>
<proteinExistence type="inferred from homology"/>
<gene>
    <name evidence="6" type="ORF">MCHLO_14718</name>
</gene>
<dbReference type="EMBL" id="DF849623">
    <property type="protein sequence ID" value="GAT58269.1"/>
    <property type="molecule type" value="Genomic_DNA"/>
</dbReference>
<evidence type="ECO:0000313" key="6">
    <source>
        <dbReference type="EMBL" id="GAT58269.1"/>
    </source>
</evidence>
<keyword evidence="7" id="KW-1185">Reference proteome</keyword>
<evidence type="ECO:0000256" key="2">
    <source>
        <dbReference type="ARBA" id="ARBA00023002"/>
    </source>
</evidence>
<feature type="compositionally biased region" description="Basic and acidic residues" evidence="5">
    <location>
        <begin position="246"/>
        <end position="259"/>
    </location>
</feature>
<comment type="similarity">
    <text evidence="1">Belongs to the flavin-dependent halogenase family.</text>
</comment>
<dbReference type="PRINTS" id="PR00420">
    <property type="entry name" value="RNGMNOXGNASE"/>
</dbReference>
<dbReference type="PANTHER" id="PTHR43747:SF5">
    <property type="entry name" value="FAD-BINDING DOMAIN-CONTAINING PROTEIN"/>
    <property type="match status" value="1"/>
</dbReference>
<name>A0ABQ0M5E7_MYCCL</name>
<dbReference type="InterPro" id="IPR050816">
    <property type="entry name" value="Flavin-dep_Halogenase_NPB"/>
</dbReference>
<evidence type="ECO:0000256" key="4">
    <source>
        <dbReference type="ARBA" id="ARBA00049364"/>
    </source>
</evidence>
<protein>
    <submittedName>
        <fullName evidence="6">FAD/NAD(P)-binding domain-containing protein</fullName>
    </submittedName>
</protein>
<organism evidence="6 7">
    <name type="scientific">Mycena chlorophos</name>
    <name type="common">Agaric fungus</name>
    <name type="synonym">Agaricus chlorophos</name>
    <dbReference type="NCBI Taxonomy" id="658473"/>
    <lineage>
        <taxon>Eukaryota</taxon>
        <taxon>Fungi</taxon>
        <taxon>Dikarya</taxon>
        <taxon>Basidiomycota</taxon>
        <taxon>Agaricomycotina</taxon>
        <taxon>Agaricomycetes</taxon>
        <taxon>Agaricomycetidae</taxon>
        <taxon>Agaricales</taxon>
        <taxon>Marasmiineae</taxon>
        <taxon>Mycenaceae</taxon>
        <taxon>Mycena</taxon>
    </lineage>
</organism>
<evidence type="ECO:0000256" key="3">
    <source>
        <dbReference type="ARBA" id="ARBA00023033"/>
    </source>
</evidence>
<evidence type="ECO:0000256" key="5">
    <source>
        <dbReference type="SAM" id="MobiDB-lite"/>
    </source>
</evidence>
<reference evidence="6" key="1">
    <citation type="submission" date="2014-09" db="EMBL/GenBank/DDBJ databases">
        <title>Genome sequence of the luminous mushroom Mycena chlorophos for searching fungal bioluminescence genes.</title>
        <authorList>
            <person name="Tanaka Y."/>
            <person name="Kasuga D."/>
            <person name="Oba Y."/>
            <person name="Hase S."/>
            <person name="Sato K."/>
            <person name="Oba Y."/>
            <person name="Sakakibara Y."/>
        </authorList>
    </citation>
    <scope>NUCLEOTIDE SEQUENCE</scope>
</reference>
<sequence>MSVPASAKVLVIGGGPGGSYAATCLARENVDVVLLEADKFPRYHVGESQLASLRYFLRFVDLEQQFEDFGFQKKPGAAFKLNQNKREGYTDFTAKDPANYSWNLVRSLSDELMLRHAAKSGANVIEETKVTEVEFKGEGDAAQPVAAVWKNKAGETGKITFDFVIDASGRNGIISSKYKKTRVFNDNLLNVASWGYWKGTGRYAVGTSRENGPFFESLTDESGWAWFIPLHDGTTSVGVVQNQDISNKKRAEAKERGEDSSTSAHYHRELDLAPAVRVLMGEATMVKKPDAPMISAASDYSYHASAYAGPHYRLVGDAACFIDPFFSSGVHLAISGGLSAAASVCAVINGQATDAEAQVYHHQKVDAAYKRFLLVVLSAYQQIRVQNVPVYSNENNFDEAFHFFRPIIQGNTDTGKQLAGDDLKKTVEFLGTHAFEPSLPEERTQIFAKYGEEVDKLPPSMTDDNVEDTRARNILQGIAIRKLMRTEDTLHINNETVDILGGLRMVMKRGSLGLEKAEVMA</sequence>
<dbReference type="Pfam" id="PF04820">
    <property type="entry name" value="Trp_halogenase"/>
    <property type="match status" value="2"/>
</dbReference>
<dbReference type="InterPro" id="IPR006905">
    <property type="entry name" value="Flavin_halogenase"/>
</dbReference>
<evidence type="ECO:0000313" key="7">
    <source>
        <dbReference type="Proteomes" id="UP000815677"/>
    </source>
</evidence>